<dbReference type="AlphaFoldDB" id="A0A7T8BB42"/>
<sequence length="453" mass="48780">MNVCKVFVPFGAMGTGISKDAFDGGIQLGPDIIACDAGSTDSGPYYLGTGLGKYARESVKEDLRMMVLAGHRLGVPVAVGSCGTCGSNIGVDDIAAMCAEICEEEGISLRVAKIYSEQNPEVLREKFNKGKITPLQAAPEITAKTFDECSHIVALAGAEPFIRALEEKADVILCGRATDTAIIAAMPILRGCDEAAAWHGAKIAECGALCCVDPMGGVFLTFDEEGVTVEATAPGNRCTAYSTSAHMLYENSDPFILTEPGVAVAVEHARYTEIEGTKVRITGASIEKKPYTMKLEGASPSGYQTVSLVGIADRRIMSDPWRWINSMKDHVQKRLDRIGLSGGYSYAFKPYGFNAVTGEDLAPGSFVPKEIGLIFIVTADTQELATKVAKVFNPMLLHYPVNQDEQLPSFAFPFSPAEIERGLIYEFRLNHVVHLADPLELVTIEYTDIGKRG</sequence>
<evidence type="ECO:0000313" key="3">
    <source>
        <dbReference type="Proteomes" id="UP000595917"/>
    </source>
</evidence>
<dbReference type="KEGG" id="bhc:JFL75_04345"/>
<accession>A0A7T8BB42</accession>
<dbReference type="Pfam" id="PF07287">
    <property type="entry name" value="AtuA"/>
    <property type="match status" value="1"/>
</dbReference>
<protein>
    <submittedName>
        <fullName evidence="2">Acyclic terpene utilization AtuA family protein</fullName>
    </submittedName>
</protein>
<evidence type="ECO:0000313" key="2">
    <source>
        <dbReference type="EMBL" id="QQO10157.1"/>
    </source>
</evidence>
<proteinExistence type="predicted"/>
<reference evidence="2" key="1">
    <citation type="submission" date="2021-01" db="EMBL/GenBank/DDBJ databases">
        <title>Description of Breznakiella homolactica.</title>
        <authorList>
            <person name="Song Y."/>
            <person name="Brune A."/>
        </authorList>
    </citation>
    <scope>NUCLEOTIDE SEQUENCE</scope>
    <source>
        <strain evidence="2">RmG30</strain>
    </source>
</reference>
<dbReference type="EMBL" id="CP067089">
    <property type="protein sequence ID" value="QQO10157.1"/>
    <property type="molecule type" value="Genomic_DNA"/>
</dbReference>
<dbReference type="InterPro" id="IPR010839">
    <property type="entry name" value="AtuA_N"/>
</dbReference>
<evidence type="ECO:0000259" key="1">
    <source>
        <dbReference type="Pfam" id="PF07287"/>
    </source>
</evidence>
<keyword evidence="3" id="KW-1185">Reference proteome</keyword>
<organism evidence="2 3">
    <name type="scientific">Breznakiella homolactica</name>
    <dbReference type="NCBI Taxonomy" id="2798577"/>
    <lineage>
        <taxon>Bacteria</taxon>
        <taxon>Pseudomonadati</taxon>
        <taxon>Spirochaetota</taxon>
        <taxon>Spirochaetia</taxon>
        <taxon>Spirochaetales</taxon>
        <taxon>Breznakiellaceae</taxon>
        <taxon>Breznakiella</taxon>
    </lineage>
</organism>
<dbReference type="Proteomes" id="UP000595917">
    <property type="component" value="Chromosome"/>
</dbReference>
<name>A0A7T8BB42_9SPIR</name>
<dbReference type="RefSeq" id="WP_215627461.1">
    <property type="nucleotide sequence ID" value="NZ_CP067089.2"/>
</dbReference>
<gene>
    <name evidence="2" type="ORF">JFL75_04345</name>
</gene>
<feature type="domain" description="Acyclic terpene utilisation N-terminal" evidence="1">
    <location>
        <begin position="92"/>
        <end position="399"/>
    </location>
</feature>